<dbReference type="EMBL" id="LAZR01012404">
    <property type="protein sequence ID" value="KKM27010.1"/>
    <property type="molecule type" value="Genomic_DNA"/>
</dbReference>
<dbReference type="PANTHER" id="PTHR30349:SF41">
    <property type="entry name" value="INTEGRASE_RECOMBINASE PROTEIN MJ0367-RELATED"/>
    <property type="match status" value="1"/>
</dbReference>
<dbReference type="InterPro" id="IPR002104">
    <property type="entry name" value="Integrase_catalytic"/>
</dbReference>
<dbReference type="InterPro" id="IPR011010">
    <property type="entry name" value="DNA_brk_join_enz"/>
</dbReference>
<dbReference type="InterPro" id="IPR013762">
    <property type="entry name" value="Integrase-like_cat_sf"/>
</dbReference>
<comment type="caution">
    <text evidence="4">The sequence shown here is derived from an EMBL/GenBank/DDBJ whole genome shotgun (WGS) entry which is preliminary data.</text>
</comment>
<evidence type="ECO:0000313" key="4">
    <source>
        <dbReference type="EMBL" id="KKM27010.1"/>
    </source>
</evidence>
<dbReference type="GO" id="GO:0006310">
    <property type="term" value="P:DNA recombination"/>
    <property type="evidence" value="ECO:0007669"/>
    <property type="project" value="UniProtKB-KW"/>
</dbReference>
<dbReference type="InterPro" id="IPR050090">
    <property type="entry name" value="Tyrosine_recombinase_XerCD"/>
</dbReference>
<name>A0A0F9LHR8_9ZZZZ</name>
<sequence length="324" mass="37961">MTYSYSSNFKPFIEGLVKQKNAVGFTYERAEYYLSKFDHFCRDQFPDETILSRHLVMQWAERKQTEGIGARKIRLAYIRELAKYMIGVGIDDAYVIPEKLGGKTTRRVPHFFTKEELQTFFSASDRLKLHCNTMARHLVLPVIFRVIYCCGLRSCEARLLRVEDVNLHAGKLTIRTSKGPKDRIVMFADDVLQLCRTYHERVSCILPDRIYFFPTNVAGFYRSRSLMGVFTKIWKQAGLDTYSGSKPHVQDLRHNFALVNLNNWVKKGENFNTKLPYLSRFMGHASLKSTDYYLHFVPEFFPVFKEKTRETFDDLIPEVDYEKT</sequence>
<protein>
    <recommendedName>
        <fullName evidence="3">Tyr recombinase domain-containing protein</fullName>
    </recommendedName>
</protein>
<dbReference type="PROSITE" id="PS51898">
    <property type="entry name" value="TYR_RECOMBINASE"/>
    <property type="match status" value="1"/>
</dbReference>
<keyword evidence="2" id="KW-0233">DNA recombination</keyword>
<dbReference type="GO" id="GO:0003677">
    <property type="term" value="F:DNA binding"/>
    <property type="evidence" value="ECO:0007669"/>
    <property type="project" value="UniProtKB-KW"/>
</dbReference>
<dbReference type="PANTHER" id="PTHR30349">
    <property type="entry name" value="PHAGE INTEGRASE-RELATED"/>
    <property type="match status" value="1"/>
</dbReference>
<dbReference type="Gene3D" id="1.10.443.10">
    <property type="entry name" value="Intergrase catalytic core"/>
    <property type="match status" value="1"/>
</dbReference>
<organism evidence="4">
    <name type="scientific">marine sediment metagenome</name>
    <dbReference type="NCBI Taxonomy" id="412755"/>
    <lineage>
        <taxon>unclassified sequences</taxon>
        <taxon>metagenomes</taxon>
        <taxon>ecological metagenomes</taxon>
    </lineage>
</organism>
<dbReference type="AlphaFoldDB" id="A0A0F9LHR8"/>
<accession>A0A0F9LHR8</accession>
<evidence type="ECO:0000256" key="1">
    <source>
        <dbReference type="ARBA" id="ARBA00023125"/>
    </source>
</evidence>
<feature type="domain" description="Tyr recombinase" evidence="3">
    <location>
        <begin position="107"/>
        <end position="313"/>
    </location>
</feature>
<evidence type="ECO:0000256" key="2">
    <source>
        <dbReference type="ARBA" id="ARBA00023172"/>
    </source>
</evidence>
<dbReference type="SUPFAM" id="SSF56349">
    <property type="entry name" value="DNA breaking-rejoining enzymes"/>
    <property type="match status" value="1"/>
</dbReference>
<proteinExistence type="predicted"/>
<gene>
    <name evidence="4" type="ORF">LCGC14_1579020</name>
</gene>
<keyword evidence="1" id="KW-0238">DNA-binding</keyword>
<dbReference type="Pfam" id="PF00589">
    <property type="entry name" value="Phage_integrase"/>
    <property type="match status" value="1"/>
</dbReference>
<reference evidence="4" key="1">
    <citation type="journal article" date="2015" name="Nature">
        <title>Complex archaea that bridge the gap between prokaryotes and eukaryotes.</title>
        <authorList>
            <person name="Spang A."/>
            <person name="Saw J.H."/>
            <person name="Jorgensen S.L."/>
            <person name="Zaremba-Niedzwiedzka K."/>
            <person name="Martijn J."/>
            <person name="Lind A.E."/>
            <person name="van Eijk R."/>
            <person name="Schleper C."/>
            <person name="Guy L."/>
            <person name="Ettema T.J."/>
        </authorList>
    </citation>
    <scope>NUCLEOTIDE SEQUENCE</scope>
</reference>
<dbReference type="GO" id="GO:0015074">
    <property type="term" value="P:DNA integration"/>
    <property type="evidence" value="ECO:0007669"/>
    <property type="project" value="InterPro"/>
</dbReference>
<evidence type="ECO:0000259" key="3">
    <source>
        <dbReference type="PROSITE" id="PS51898"/>
    </source>
</evidence>